<dbReference type="PANTHER" id="PTHR35391">
    <property type="entry name" value="C2H2-TYPE DOMAIN-CONTAINING PROTEIN-RELATED"/>
    <property type="match status" value="1"/>
</dbReference>
<accession>A0A8K0SWQ5</accession>
<dbReference type="PANTHER" id="PTHR35391:SF7">
    <property type="entry name" value="C2H2-TYPE DOMAIN-CONTAINING PROTEIN"/>
    <property type="match status" value="1"/>
</dbReference>
<reference evidence="3" key="1">
    <citation type="journal article" date="2021" name="Nat. Commun.">
        <title>Genetic determinants of endophytism in the Arabidopsis root mycobiome.</title>
        <authorList>
            <person name="Mesny F."/>
            <person name="Miyauchi S."/>
            <person name="Thiergart T."/>
            <person name="Pickel B."/>
            <person name="Atanasova L."/>
            <person name="Karlsson M."/>
            <person name="Huettel B."/>
            <person name="Barry K.W."/>
            <person name="Haridas S."/>
            <person name="Chen C."/>
            <person name="Bauer D."/>
            <person name="Andreopoulos W."/>
            <person name="Pangilinan J."/>
            <person name="LaButti K."/>
            <person name="Riley R."/>
            <person name="Lipzen A."/>
            <person name="Clum A."/>
            <person name="Drula E."/>
            <person name="Henrissat B."/>
            <person name="Kohler A."/>
            <person name="Grigoriev I.V."/>
            <person name="Martin F.M."/>
            <person name="Hacquard S."/>
        </authorList>
    </citation>
    <scope>NUCLEOTIDE SEQUENCE</scope>
    <source>
        <strain evidence="3">MPI-CAGE-CH-0235</strain>
    </source>
</reference>
<dbReference type="OrthoDB" id="6133115at2759"/>
<dbReference type="Proteomes" id="UP000813444">
    <property type="component" value="Unassembled WGS sequence"/>
</dbReference>
<feature type="compositionally biased region" description="Basic and acidic residues" evidence="1">
    <location>
        <begin position="592"/>
        <end position="607"/>
    </location>
</feature>
<dbReference type="Pfam" id="PF26082">
    <property type="entry name" value="zf-C2H2_AcuF"/>
    <property type="match status" value="1"/>
</dbReference>
<dbReference type="AlphaFoldDB" id="A0A8K0SWQ5"/>
<feature type="region of interest" description="Disordered" evidence="1">
    <location>
        <begin position="486"/>
        <end position="548"/>
    </location>
</feature>
<comment type="caution">
    <text evidence="3">The sequence shown here is derived from an EMBL/GenBank/DDBJ whole genome shotgun (WGS) entry which is preliminary data.</text>
</comment>
<dbReference type="EMBL" id="JAGPNK010000003">
    <property type="protein sequence ID" value="KAH7324280.1"/>
    <property type="molecule type" value="Genomic_DNA"/>
</dbReference>
<proteinExistence type="predicted"/>
<name>A0A8K0SWQ5_9HYPO</name>
<sequence>MSVSASERCYECVAILKAIVTAASNAENPTSRIKRQHVQDELERFCLWAGNIGAFHAAHSPLSLESRLNEAEDVFVHIMELLEDLEEVASELSDIVAGRREGEVASEVFGDSDEEAEELSEETELLAEIGSCIGRLFRISGLIRQAGSQDVFAKALSRSRYRFDDRYDINHVQEKYPKLAGKEWEWLRTRLGRSITHRRHYLSYIHDHREKLQGKFEMIQEKLPEAFSPPPLSSPTLSPEILYHESKSQPSTFFTEASKLNPAGITQEMLAADDASDHESDAKSYTTITRSVDEGFEASLAFKIPRLDDLQKGSKKEIECPFCYRMKKFKNERVWRRHVYSDLRSYVCTFPGCDAPYFSDINDWFRHEMQVHRVSYTCQFCQGKSFKTQEAYLSHIRKQHPDTAEGSDEQPFLDIARRPMGQIPAQDCPCCTDWEERLRERNAVSAESADVICVLPTMFKRHLGSHMEQLALFAIPISSANDTVEADSNKAAVDEDTEEQSRGSVTSSKEFSLPEEPTEQTRLDGSDDGGSDLGQQHLAAGPPIQDSQIDIIPEYDESKGDVPENTSHPAASIFKNSVYNMAHFGNPDFQPEEWHPDDESADSRVQDNDDIQKETHNTHPEQIILEMALGEMELDMDVLERLVKETTITEEMMIAAMGNERNALKIAQALIAKRDPGTHLSEEILEAASRNHNFWLSLLILLVPHTIYLREEMNLALVYRDQSQWEKDDKLFNRIVELCKDALGLQSRLTLMSMDALATIHTHQSRWEAVKSLRAQIFDTMVGMAPLDGMDVLDSQYLLAEACAANGDIEEAIKHLEHVYYTIQSMDGKNVALLSKTERSLGKLYRISNRPEKAVEILENSTDNADLQTPVSRDCQRQLALAYLSCGRLTKGATLLSRLATEIVQKDGSSWQRLVINKELAGAYEAAGMLQEAGAITTETRELENEIIADKSPDRPLSYLELAQRYQEGGLHKDAVDLLERAVATESLTMEADDQRLLKVEHYLARAYQKAGHIDQGIALLEKTQVKLAKILPEEDPRRLKLGYDITRAYMDKGQLDRAIEQLSWVVEVDQRILAADNPRRKASEDLLESLVEKRKLQKEEEKAAGKE</sequence>
<organism evidence="3 4">
    <name type="scientific">Stachybotrys elegans</name>
    <dbReference type="NCBI Taxonomy" id="80388"/>
    <lineage>
        <taxon>Eukaryota</taxon>
        <taxon>Fungi</taxon>
        <taxon>Dikarya</taxon>
        <taxon>Ascomycota</taxon>
        <taxon>Pezizomycotina</taxon>
        <taxon>Sordariomycetes</taxon>
        <taxon>Hypocreomycetidae</taxon>
        <taxon>Hypocreales</taxon>
        <taxon>Stachybotryaceae</taxon>
        <taxon>Stachybotrys</taxon>
    </lineage>
</organism>
<feature type="domain" description="C2H2-type" evidence="2">
    <location>
        <begin position="376"/>
        <end position="400"/>
    </location>
</feature>
<feature type="domain" description="C2H2-type" evidence="2">
    <location>
        <begin position="346"/>
        <end position="372"/>
    </location>
</feature>
<dbReference type="Pfam" id="PF13424">
    <property type="entry name" value="TPR_12"/>
    <property type="match status" value="1"/>
</dbReference>
<dbReference type="InterPro" id="IPR058925">
    <property type="entry name" value="zf-C2H2_AcuF"/>
</dbReference>
<dbReference type="SMART" id="SM00355">
    <property type="entry name" value="ZnF_C2H2"/>
    <property type="match status" value="2"/>
</dbReference>
<dbReference type="InterPro" id="IPR011990">
    <property type="entry name" value="TPR-like_helical_dom_sf"/>
</dbReference>
<evidence type="ECO:0000259" key="2">
    <source>
        <dbReference type="SMART" id="SM00355"/>
    </source>
</evidence>
<evidence type="ECO:0000313" key="4">
    <source>
        <dbReference type="Proteomes" id="UP000813444"/>
    </source>
</evidence>
<evidence type="ECO:0000256" key="1">
    <source>
        <dbReference type="SAM" id="MobiDB-lite"/>
    </source>
</evidence>
<evidence type="ECO:0000313" key="3">
    <source>
        <dbReference type="EMBL" id="KAH7324280.1"/>
    </source>
</evidence>
<feature type="region of interest" description="Disordered" evidence="1">
    <location>
        <begin position="585"/>
        <end position="607"/>
    </location>
</feature>
<protein>
    <recommendedName>
        <fullName evidence="2">C2H2-type domain-containing protein</fullName>
    </recommendedName>
</protein>
<dbReference type="InterPro" id="IPR013087">
    <property type="entry name" value="Znf_C2H2_type"/>
</dbReference>
<dbReference type="SUPFAM" id="SSF48452">
    <property type="entry name" value="TPR-like"/>
    <property type="match status" value="2"/>
</dbReference>
<keyword evidence="4" id="KW-1185">Reference proteome</keyword>
<dbReference type="Gene3D" id="1.25.40.10">
    <property type="entry name" value="Tetratricopeptide repeat domain"/>
    <property type="match status" value="2"/>
</dbReference>
<dbReference type="Gene3D" id="3.30.160.60">
    <property type="entry name" value="Classic Zinc Finger"/>
    <property type="match status" value="1"/>
</dbReference>
<gene>
    <name evidence="3" type="ORF">B0I35DRAFT_423837</name>
</gene>